<reference evidence="2" key="1">
    <citation type="journal article" date="2019" name="Sci. Rep.">
        <title>Draft genome of Tanacetum cinerariifolium, the natural source of mosquito coil.</title>
        <authorList>
            <person name="Yamashiro T."/>
            <person name="Shiraishi A."/>
            <person name="Satake H."/>
            <person name="Nakayama K."/>
        </authorList>
    </citation>
    <scope>NUCLEOTIDE SEQUENCE</scope>
</reference>
<sequence>MANIQNMYDLENCIGYLTVLPCKNSIWSVVRRLCFADTMYHIWQERNTKIFHKKERSSKSLTINILDSVKSRLLTLKVKNSNAVEKMDGVVDLMGMALLPMEHYQVDNKGLFGIRKYGKILSGLITFDYQTNKFWSEFLVRAATKYEGYAGYGLDIKSSRLLETSRGPYNLTTRTYLLVLILLVNVEVIRAYLLKGMVLFGKGRVFVDGNVARKPGFSMVADIFSEVKTASTSMETSKPLLKDEDGQEVDVYMYISMIGSLMYLTSSRPDIMFDTVVANSTTEAEYVAASSCCGQMDVESNKRSDDVIEGRSKNEGLGLRVKGASIESKMFTSQL</sequence>
<feature type="transmembrane region" description="Helical" evidence="1">
    <location>
        <begin position="175"/>
        <end position="194"/>
    </location>
</feature>
<keyword evidence="1" id="KW-0472">Membrane</keyword>
<dbReference type="AlphaFoldDB" id="A0A699JRW5"/>
<dbReference type="GO" id="GO:0003964">
    <property type="term" value="F:RNA-directed DNA polymerase activity"/>
    <property type="evidence" value="ECO:0007669"/>
    <property type="project" value="UniProtKB-KW"/>
</dbReference>
<name>A0A699JRW5_TANCI</name>
<organism evidence="2">
    <name type="scientific">Tanacetum cinerariifolium</name>
    <name type="common">Dalmatian daisy</name>
    <name type="synonym">Chrysanthemum cinerariifolium</name>
    <dbReference type="NCBI Taxonomy" id="118510"/>
    <lineage>
        <taxon>Eukaryota</taxon>
        <taxon>Viridiplantae</taxon>
        <taxon>Streptophyta</taxon>
        <taxon>Embryophyta</taxon>
        <taxon>Tracheophyta</taxon>
        <taxon>Spermatophyta</taxon>
        <taxon>Magnoliopsida</taxon>
        <taxon>eudicotyledons</taxon>
        <taxon>Gunneridae</taxon>
        <taxon>Pentapetalae</taxon>
        <taxon>asterids</taxon>
        <taxon>campanulids</taxon>
        <taxon>Asterales</taxon>
        <taxon>Asteraceae</taxon>
        <taxon>Asteroideae</taxon>
        <taxon>Anthemideae</taxon>
        <taxon>Anthemidinae</taxon>
        <taxon>Tanacetum</taxon>
    </lineage>
</organism>
<comment type="caution">
    <text evidence="2">The sequence shown here is derived from an EMBL/GenBank/DDBJ whole genome shotgun (WGS) entry which is preliminary data.</text>
</comment>
<keyword evidence="2" id="KW-0548">Nucleotidyltransferase</keyword>
<keyword evidence="2" id="KW-0695">RNA-directed DNA polymerase</keyword>
<proteinExistence type="predicted"/>
<evidence type="ECO:0000313" key="2">
    <source>
        <dbReference type="EMBL" id="GFA50274.1"/>
    </source>
</evidence>
<gene>
    <name evidence="2" type="ORF">Tci_622246</name>
</gene>
<keyword evidence="2" id="KW-0808">Transferase</keyword>
<protein>
    <submittedName>
        <fullName evidence="2">Reverse transcriptase zinc-binding domain-containing protein</fullName>
    </submittedName>
</protein>
<keyword evidence="1" id="KW-0812">Transmembrane</keyword>
<evidence type="ECO:0000256" key="1">
    <source>
        <dbReference type="SAM" id="Phobius"/>
    </source>
</evidence>
<accession>A0A699JRW5</accession>
<keyword evidence="1" id="KW-1133">Transmembrane helix</keyword>
<dbReference type="EMBL" id="BKCJ010435303">
    <property type="protein sequence ID" value="GFA50274.1"/>
    <property type="molecule type" value="Genomic_DNA"/>
</dbReference>